<reference evidence="15 16" key="1">
    <citation type="journal article" date="2021" name="Nat. Commun.">
        <title>Isolation of a member of the candidate phylum Atribacteria reveals a unique cell membrane structure.</title>
        <authorList>
            <person name="Taiki K."/>
            <person name="Nobu M.K."/>
            <person name="Kusada H."/>
            <person name="Meng X.-Y."/>
            <person name="Hosoki N."/>
            <person name="Uematsu K."/>
            <person name="Yoshioka H."/>
            <person name="Kamagata Y."/>
            <person name="Tamaki H."/>
        </authorList>
    </citation>
    <scope>NUCLEOTIDE SEQUENCE [LARGE SCALE GENOMIC DNA]</scope>
    <source>
        <strain evidence="15 16">RT761</strain>
    </source>
</reference>
<name>A0A7T1F2V1_ATRLM</name>
<comment type="similarity">
    <text evidence="2 13">Belongs to the sodium:solute symporter (SSF) (TC 2.A.21) family.</text>
</comment>
<evidence type="ECO:0000313" key="16">
    <source>
        <dbReference type="Proteomes" id="UP000594463"/>
    </source>
</evidence>
<dbReference type="Pfam" id="PF00474">
    <property type="entry name" value="SSF"/>
    <property type="match status" value="1"/>
</dbReference>
<feature type="transmembrane region" description="Helical" evidence="14">
    <location>
        <begin position="284"/>
        <end position="310"/>
    </location>
</feature>
<gene>
    <name evidence="15" type="primary">putP</name>
    <name evidence="15" type="ORF">RT761_00938</name>
</gene>
<accession>A0A7T1F2V1</accession>
<evidence type="ECO:0000256" key="6">
    <source>
        <dbReference type="ARBA" id="ARBA00022847"/>
    </source>
</evidence>
<evidence type="ECO:0000256" key="1">
    <source>
        <dbReference type="ARBA" id="ARBA00004651"/>
    </source>
</evidence>
<evidence type="ECO:0000256" key="14">
    <source>
        <dbReference type="SAM" id="Phobius"/>
    </source>
</evidence>
<keyword evidence="5 14" id="KW-0812">Transmembrane</keyword>
<dbReference type="PANTHER" id="PTHR48086:SF3">
    <property type="entry name" value="SODIUM_PROLINE SYMPORTER"/>
    <property type="match status" value="1"/>
</dbReference>
<dbReference type="GO" id="GO:0005298">
    <property type="term" value="F:proline:sodium symporter activity"/>
    <property type="evidence" value="ECO:0007669"/>
    <property type="project" value="TreeGrafter"/>
</dbReference>
<evidence type="ECO:0000256" key="4">
    <source>
        <dbReference type="ARBA" id="ARBA00022475"/>
    </source>
</evidence>
<dbReference type="PANTHER" id="PTHR48086">
    <property type="entry name" value="SODIUM/PROLINE SYMPORTER-RELATED"/>
    <property type="match status" value="1"/>
</dbReference>
<dbReference type="InterPro" id="IPR050277">
    <property type="entry name" value="Sodium:Solute_Symporter"/>
</dbReference>
<dbReference type="GO" id="GO:0015824">
    <property type="term" value="P:proline transport"/>
    <property type="evidence" value="ECO:0007669"/>
    <property type="project" value="TreeGrafter"/>
</dbReference>
<evidence type="ECO:0000313" key="15">
    <source>
        <dbReference type="EMBL" id="QPM67726.1"/>
    </source>
</evidence>
<feature type="transmembrane region" description="Helical" evidence="14">
    <location>
        <begin position="74"/>
        <end position="93"/>
    </location>
</feature>
<evidence type="ECO:0000256" key="9">
    <source>
        <dbReference type="ARBA" id="ARBA00023065"/>
    </source>
</evidence>
<dbReference type="KEGG" id="alam:RT761_00938"/>
<keyword evidence="9" id="KW-0406">Ion transport</keyword>
<proteinExistence type="inferred from homology"/>
<dbReference type="EMBL" id="CP065383">
    <property type="protein sequence ID" value="QPM67726.1"/>
    <property type="molecule type" value="Genomic_DNA"/>
</dbReference>
<evidence type="ECO:0000256" key="8">
    <source>
        <dbReference type="ARBA" id="ARBA00023053"/>
    </source>
</evidence>
<feature type="transmembrane region" description="Helical" evidence="14">
    <location>
        <begin position="340"/>
        <end position="361"/>
    </location>
</feature>
<feature type="transmembrane region" description="Helical" evidence="14">
    <location>
        <begin position="45"/>
        <end position="68"/>
    </location>
</feature>
<dbReference type="Proteomes" id="UP000594463">
    <property type="component" value="Chromosome"/>
</dbReference>
<feature type="transmembrane region" description="Helical" evidence="14">
    <location>
        <begin position="124"/>
        <end position="149"/>
    </location>
</feature>
<dbReference type="InterPro" id="IPR038377">
    <property type="entry name" value="Na/Glc_symporter_sf"/>
</dbReference>
<dbReference type="PROSITE" id="PS50283">
    <property type="entry name" value="NA_SOLUT_SYMP_3"/>
    <property type="match status" value="1"/>
</dbReference>
<dbReference type="AlphaFoldDB" id="A0A7T1F2V1"/>
<evidence type="ECO:0000256" key="5">
    <source>
        <dbReference type="ARBA" id="ARBA00022692"/>
    </source>
</evidence>
<feature type="transmembrane region" description="Helical" evidence="14">
    <location>
        <begin position="446"/>
        <end position="465"/>
    </location>
</feature>
<keyword evidence="4" id="KW-1003">Cell membrane</keyword>
<evidence type="ECO:0000256" key="11">
    <source>
        <dbReference type="ARBA" id="ARBA00023201"/>
    </source>
</evidence>
<evidence type="ECO:0000256" key="13">
    <source>
        <dbReference type="RuleBase" id="RU362091"/>
    </source>
</evidence>
<protein>
    <submittedName>
        <fullName evidence="15">High-affinity proline transporter PutP</fullName>
    </submittedName>
</protein>
<feature type="transmembrane region" description="Helical" evidence="14">
    <location>
        <begin position="245"/>
        <end position="263"/>
    </location>
</feature>
<dbReference type="GO" id="GO:0005886">
    <property type="term" value="C:plasma membrane"/>
    <property type="evidence" value="ECO:0007669"/>
    <property type="project" value="UniProtKB-SubCell"/>
</dbReference>
<evidence type="ECO:0000256" key="10">
    <source>
        <dbReference type="ARBA" id="ARBA00023136"/>
    </source>
</evidence>
<keyword evidence="7 14" id="KW-1133">Transmembrane helix</keyword>
<dbReference type="InterPro" id="IPR001734">
    <property type="entry name" value="Na/solute_symporter"/>
</dbReference>
<keyword evidence="6" id="KW-0769">Symport</keyword>
<evidence type="ECO:0000256" key="7">
    <source>
        <dbReference type="ARBA" id="ARBA00022989"/>
    </source>
</evidence>
<evidence type="ECO:0000256" key="2">
    <source>
        <dbReference type="ARBA" id="ARBA00006434"/>
    </source>
</evidence>
<feature type="transmembrane region" description="Helical" evidence="14">
    <location>
        <begin position="155"/>
        <end position="173"/>
    </location>
</feature>
<keyword evidence="11" id="KW-0739">Sodium transport</keyword>
<feature type="transmembrane region" description="Helical" evidence="14">
    <location>
        <begin position="6"/>
        <end position="25"/>
    </location>
</feature>
<comment type="subcellular location">
    <subcellularLocation>
        <location evidence="1">Cell membrane</location>
        <topology evidence="1">Multi-pass membrane protein</topology>
    </subcellularLocation>
</comment>
<feature type="transmembrane region" description="Helical" evidence="14">
    <location>
        <begin position="388"/>
        <end position="408"/>
    </location>
</feature>
<evidence type="ECO:0000256" key="12">
    <source>
        <dbReference type="ARBA" id="ARBA00033708"/>
    </source>
</evidence>
<organism evidence="15 16">
    <name type="scientific">Atribacter laminatus</name>
    <dbReference type="NCBI Taxonomy" id="2847778"/>
    <lineage>
        <taxon>Bacteria</taxon>
        <taxon>Pseudomonadati</taxon>
        <taxon>Atribacterota</taxon>
        <taxon>Atribacteria</taxon>
        <taxon>Atribacterales</taxon>
        <taxon>Atribacteraceae</taxon>
        <taxon>Atribacter</taxon>
    </lineage>
</organism>
<keyword evidence="16" id="KW-1185">Reference proteome</keyword>
<keyword evidence="8" id="KW-0915">Sodium</keyword>
<feature type="transmembrane region" description="Helical" evidence="14">
    <location>
        <begin position="497"/>
        <end position="515"/>
    </location>
</feature>
<keyword evidence="3" id="KW-0813">Transport</keyword>
<feature type="transmembrane region" description="Helical" evidence="14">
    <location>
        <begin position="414"/>
        <end position="434"/>
    </location>
</feature>
<feature type="transmembrane region" description="Helical" evidence="14">
    <location>
        <begin position="185"/>
        <end position="206"/>
    </location>
</feature>
<dbReference type="Gene3D" id="1.20.1730.10">
    <property type="entry name" value="Sodium/glucose cotransporter"/>
    <property type="match status" value="1"/>
</dbReference>
<dbReference type="CDD" id="cd10322">
    <property type="entry name" value="SLC5sbd"/>
    <property type="match status" value="1"/>
</dbReference>
<evidence type="ECO:0000256" key="3">
    <source>
        <dbReference type="ARBA" id="ARBA00022448"/>
    </source>
</evidence>
<comment type="catalytic activity">
    <reaction evidence="12">
        <text>L-proline(in) + Na(+)(in) = L-proline(out) + Na(+)(out)</text>
        <dbReference type="Rhea" id="RHEA:28967"/>
        <dbReference type="ChEBI" id="CHEBI:29101"/>
        <dbReference type="ChEBI" id="CHEBI:60039"/>
    </reaction>
</comment>
<sequence length="535" mass="58447">MNQIVLILSVLVYMLLTGYLGYLGYRRTQNATDYLLAGRSAHPYLMAMSYGATFISTSAIVGFGGAAALYGLSMLWLTFLNIFVGIFIAFVFFGHRTRAMGVNLDCHTFPEFLGKRYQSRFIEIFSGIMIFVFLPIYIAAVLMGAVQILVVNFNINYDVGLFVFSAIVAIYVIMGGLKGVMYTNAFQGSIMLLAMIILIGVTYSRLGGIVNAHESLASLNPQITEIFGARGHLGFTSMPALGSNLWWTVVSTIVLGVGIGVLAQPQLVVRFMTVKSTRELNRATLIGGIFILFMTGVAFVVGALSNVYFFQSQQQISFLSANKNVDAIIPLFIQKVMPGWFGIIFLVTLFSAAMSTLSGQYHTMGTSLSRDIVETLLKRKTSMSLSRLGTSIGILISTFLAWALPRFFEAGTAIIARGTSLFMGLCASALLPMYVGGLYSRKITKAGAIAGMLSGFFISIFWFLFVHESESKVIGLVAALFGKPALWGHPWNVVDPIVIALPISAVVTILISLFTKKIDESHHQLCFNGVIKKEK</sequence>
<dbReference type="RefSeq" id="WP_218112913.1">
    <property type="nucleotide sequence ID" value="NZ_CP065383.1"/>
</dbReference>
<dbReference type="GO" id="GO:0015193">
    <property type="term" value="F:L-proline transmembrane transporter activity"/>
    <property type="evidence" value="ECO:0007669"/>
    <property type="project" value="TreeGrafter"/>
</dbReference>
<keyword evidence="10 14" id="KW-0472">Membrane</keyword>